<dbReference type="InterPro" id="IPR003599">
    <property type="entry name" value="Ig_sub"/>
</dbReference>
<dbReference type="InterPro" id="IPR007110">
    <property type="entry name" value="Ig-like_dom"/>
</dbReference>
<feature type="domain" description="Ig-like" evidence="5">
    <location>
        <begin position="79"/>
        <end position="174"/>
    </location>
</feature>
<evidence type="ECO:0000313" key="6">
    <source>
        <dbReference type="EMBL" id="CAD7628407.1"/>
    </source>
</evidence>
<dbReference type="SMART" id="SM00409">
    <property type="entry name" value="IG"/>
    <property type="match status" value="2"/>
</dbReference>
<protein>
    <recommendedName>
        <fullName evidence="5">Ig-like domain-containing protein</fullName>
    </recommendedName>
</protein>
<dbReference type="PROSITE" id="PS50835">
    <property type="entry name" value="IG_LIKE"/>
    <property type="match status" value="2"/>
</dbReference>
<dbReference type="Pfam" id="PF07679">
    <property type="entry name" value="I-set"/>
    <property type="match status" value="1"/>
</dbReference>
<keyword evidence="7" id="KW-1185">Reference proteome</keyword>
<dbReference type="Pfam" id="PF00047">
    <property type="entry name" value="ig"/>
    <property type="match status" value="1"/>
</dbReference>
<dbReference type="Proteomes" id="UP000759131">
    <property type="component" value="Unassembled WGS sequence"/>
</dbReference>
<feature type="domain" description="Ig-like" evidence="5">
    <location>
        <begin position="179"/>
        <end position="275"/>
    </location>
</feature>
<dbReference type="InterPro" id="IPR052598">
    <property type="entry name" value="IgSF_CEA-related"/>
</dbReference>
<dbReference type="InterPro" id="IPR036179">
    <property type="entry name" value="Ig-like_dom_sf"/>
</dbReference>
<dbReference type="PANTHER" id="PTHR44337">
    <property type="entry name" value="CARCINOEMBRYONIC ANTIGEN-RELATED CELL ADHESION MOLECULE 8"/>
    <property type="match status" value="1"/>
</dbReference>
<proteinExistence type="predicted"/>
<evidence type="ECO:0000256" key="1">
    <source>
        <dbReference type="ARBA" id="ARBA00022729"/>
    </source>
</evidence>
<gene>
    <name evidence="6" type="ORF">OSB1V03_LOCUS8829</name>
</gene>
<evidence type="ECO:0000256" key="4">
    <source>
        <dbReference type="ARBA" id="ARBA00023319"/>
    </source>
</evidence>
<feature type="non-terminal residue" evidence="6">
    <location>
        <position position="277"/>
    </location>
</feature>
<evidence type="ECO:0000256" key="3">
    <source>
        <dbReference type="ARBA" id="ARBA00023180"/>
    </source>
</evidence>
<dbReference type="SMART" id="SM00408">
    <property type="entry name" value="IGc2"/>
    <property type="match status" value="1"/>
</dbReference>
<dbReference type="InterPro" id="IPR013783">
    <property type="entry name" value="Ig-like_fold"/>
</dbReference>
<dbReference type="CDD" id="cd00096">
    <property type="entry name" value="Ig"/>
    <property type="match status" value="1"/>
</dbReference>
<accession>A0A7R9KUA4</accession>
<dbReference type="SUPFAM" id="SSF48726">
    <property type="entry name" value="Immunoglobulin"/>
    <property type="match status" value="3"/>
</dbReference>
<dbReference type="InterPro" id="IPR013098">
    <property type="entry name" value="Ig_I-set"/>
</dbReference>
<dbReference type="InterPro" id="IPR013151">
    <property type="entry name" value="Immunoglobulin_dom"/>
</dbReference>
<sequence>MQTFQISCQMSRFRAPKWTHNELPVIESKRITFNNRIGSEMTRIETMSVSNASVQDSGFYRCNSFSRSYHRLDVIPSQPTASTIDVIPKQHHNFEEIKEEYSTVVLKCDIISKSDTHEIFWSKNGQGIVSDDRRTIRKSGLTIRNATSIVDAGEYLCRVDSLSVRGGSQFGQIIYLRAPIRVKQLPNAQSVMKGVRRVIKCEYTGYPMGKIVWLIGNQKVTSDLLQSLGIEMKSNGDSHPDSALIIKNTTENNTDSYTCIVNNGFSEDETSVFLTVR</sequence>
<dbReference type="Gene3D" id="2.60.40.10">
    <property type="entry name" value="Immunoglobulins"/>
    <property type="match status" value="3"/>
</dbReference>
<evidence type="ECO:0000259" key="5">
    <source>
        <dbReference type="PROSITE" id="PS50835"/>
    </source>
</evidence>
<dbReference type="PANTHER" id="PTHR44337:SF8">
    <property type="entry name" value="IMMUNOGLOBULIN SUBTYPE DOMAIN-CONTAINING PROTEIN"/>
    <property type="match status" value="1"/>
</dbReference>
<organism evidence="6">
    <name type="scientific">Medioppia subpectinata</name>
    <dbReference type="NCBI Taxonomy" id="1979941"/>
    <lineage>
        <taxon>Eukaryota</taxon>
        <taxon>Metazoa</taxon>
        <taxon>Ecdysozoa</taxon>
        <taxon>Arthropoda</taxon>
        <taxon>Chelicerata</taxon>
        <taxon>Arachnida</taxon>
        <taxon>Acari</taxon>
        <taxon>Acariformes</taxon>
        <taxon>Sarcoptiformes</taxon>
        <taxon>Oribatida</taxon>
        <taxon>Brachypylina</taxon>
        <taxon>Oppioidea</taxon>
        <taxon>Oppiidae</taxon>
        <taxon>Medioppia</taxon>
    </lineage>
</organism>
<dbReference type="EMBL" id="OC860248">
    <property type="protein sequence ID" value="CAD7628407.1"/>
    <property type="molecule type" value="Genomic_DNA"/>
</dbReference>
<keyword evidence="4" id="KW-0393">Immunoglobulin domain</keyword>
<name>A0A7R9KUA4_9ACAR</name>
<evidence type="ECO:0000313" key="7">
    <source>
        <dbReference type="Proteomes" id="UP000759131"/>
    </source>
</evidence>
<dbReference type="OrthoDB" id="6244967at2759"/>
<dbReference type="EMBL" id="CAJPIZ010005673">
    <property type="protein sequence ID" value="CAG2108837.1"/>
    <property type="molecule type" value="Genomic_DNA"/>
</dbReference>
<keyword evidence="2" id="KW-1015">Disulfide bond</keyword>
<dbReference type="AlphaFoldDB" id="A0A7R9KUA4"/>
<keyword evidence="3" id="KW-0325">Glycoprotein</keyword>
<dbReference type="InterPro" id="IPR003598">
    <property type="entry name" value="Ig_sub2"/>
</dbReference>
<evidence type="ECO:0000256" key="2">
    <source>
        <dbReference type="ARBA" id="ARBA00023157"/>
    </source>
</evidence>
<reference evidence="6" key="1">
    <citation type="submission" date="2020-11" db="EMBL/GenBank/DDBJ databases">
        <authorList>
            <person name="Tran Van P."/>
        </authorList>
    </citation>
    <scope>NUCLEOTIDE SEQUENCE</scope>
</reference>
<keyword evidence="1" id="KW-0732">Signal</keyword>